<evidence type="ECO:0000256" key="4">
    <source>
        <dbReference type="ARBA" id="ARBA00022840"/>
    </source>
</evidence>
<organism evidence="6">
    <name type="scientific">Solanum lycopersicum</name>
    <name type="common">Tomato</name>
    <name type="synonym">Lycopersicon esculentum</name>
    <dbReference type="NCBI Taxonomy" id="4081"/>
    <lineage>
        <taxon>Eukaryota</taxon>
        <taxon>Viridiplantae</taxon>
        <taxon>Streptophyta</taxon>
        <taxon>Embryophyta</taxon>
        <taxon>Tracheophyta</taxon>
        <taxon>Spermatophyta</taxon>
        <taxon>Magnoliopsida</taxon>
        <taxon>eudicotyledons</taxon>
        <taxon>Gunneridae</taxon>
        <taxon>Pentapetalae</taxon>
        <taxon>asterids</taxon>
        <taxon>lamiids</taxon>
        <taxon>Solanales</taxon>
        <taxon>Solanaceae</taxon>
        <taxon>Solanoideae</taxon>
        <taxon>Solaneae</taxon>
        <taxon>Solanum</taxon>
        <taxon>Solanum subgen. Lycopersicon</taxon>
    </lineage>
</organism>
<reference evidence="6" key="1">
    <citation type="journal article" date="2012" name="Nature">
        <title>The tomato genome sequence provides insights into fleshy fruit evolution.</title>
        <authorList>
            <consortium name="Tomato Genome Consortium"/>
        </authorList>
    </citation>
    <scope>NUCLEOTIDE SEQUENCE [LARGE SCALE GENOMIC DNA]</scope>
    <source>
        <strain evidence="6">cv. Heinz 1706</strain>
    </source>
</reference>
<dbReference type="InterPro" id="IPR036604">
    <property type="entry name" value="PurS-like_sf"/>
</dbReference>
<dbReference type="AlphaFoldDB" id="A0A3Q7ETG0"/>
<dbReference type="PANTHER" id="PTHR10099">
    <property type="entry name" value="PHOSPHORIBOSYLFORMYLGLYCINAMIDINE SYNTHASE"/>
    <property type="match status" value="1"/>
</dbReference>
<feature type="domain" description="Phosphoribosylformylglycinamidine synthase N-terminal" evidence="5">
    <location>
        <begin position="22"/>
        <end position="62"/>
    </location>
</feature>
<keyword evidence="7" id="KW-1185">Reference proteome</keyword>
<evidence type="ECO:0000313" key="6">
    <source>
        <dbReference type="EnsemblPlants" id="Solyc01g107273.1.1"/>
    </source>
</evidence>
<accession>A0A3Q7ETG0</accession>
<keyword evidence="1" id="KW-0436">Ligase</keyword>
<evidence type="ECO:0000259" key="5">
    <source>
        <dbReference type="Pfam" id="PF18076"/>
    </source>
</evidence>
<keyword evidence="3" id="KW-0658">Purine biosynthesis</keyword>
<sequence length="62" mass="6888">MGETYEPERLGSESFLDGEKRTSVDAYIIEVGPRLSFTTAWSANAVSICQACGLTEINRMER</sequence>
<evidence type="ECO:0000256" key="3">
    <source>
        <dbReference type="ARBA" id="ARBA00022755"/>
    </source>
</evidence>
<keyword evidence="4" id="KW-0067">ATP-binding</keyword>
<dbReference type="InParanoid" id="A0A3Q7ETG0"/>
<protein>
    <recommendedName>
        <fullName evidence="5">Phosphoribosylformylglycinamidine synthase N-terminal domain-containing protein</fullName>
    </recommendedName>
</protein>
<dbReference type="PANTHER" id="PTHR10099:SF1">
    <property type="entry name" value="PHOSPHORIBOSYLFORMYLGLYCINAMIDINE SYNTHASE"/>
    <property type="match status" value="1"/>
</dbReference>
<dbReference type="Gramene" id="Solyc01g107273.1.1">
    <property type="protein sequence ID" value="Solyc01g107273.1.1"/>
    <property type="gene ID" value="Solyc01g107273.1"/>
</dbReference>
<name>A0A3Q7ETG0_SOLLC</name>
<keyword evidence="2" id="KW-0547">Nucleotide-binding</keyword>
<dbReference type="GO" id="GO:0016874">
    <property type="term" value="F:ligase activity"/>
    <property type="evidence" value="ECO:0007669"/>
    <property type="project" value="UniProtKB-KW"/>
</dbReference>
<dbReference type="SUPFAM" id="SSF82697">
    <property type="entry name" value="PurS-like"/>
    <property type="match status" value="1"/>
</dbReference>
<evidence type="ECO:0000256" key="1">
    <source>
        <dbReference type="ARBA" id="ARBA00022598"/>
    </source>
</evidence>
<evidence type="ECO:0000313" key="7">
    <source>
        <dbReference type="Proteomes" id="UP000004994"/>
    </source>
</evidence>
<dbReference type="GO" id="GO:0006164">
    <property type="term" value="P:purine nucleotide biosynthetic process"/>
    <property type="evidence" value="ECO:0007669"/>
    <property type="project" value="UniProtKB-KW"/>
</dbReference>
<dbReference type="Proteomes" id="UP000004994">
    <property type="component" value="Chromosome 1"/>
</dbReference>
<dbReference type="InterPro" id="IPR040707">
    <property type="entry name" value="FGAR-AT_N"/>
</dbReference>
<dbReference type="Pfam" id="PF18076">
    <property type="entry name" value="FGAR-AT_N"/>
    <property type="match status" value="1"/>
</dbReference>
<proteinExistence type="predicted"/>
<dbReference type="STRING" id="4081.A0A3Q7ETG0"/>
<dbReference type="GO" id="GO:0005524">
    <property type="term" value="F:ATP binding"/>
    <property type="evidence" value="ECO:0007669"/>
    <property type="project" value="UniProtKB-KW"/>
</dbReference>
<evidence type="ECO:0000256" key="2">
    <source>
        <dbReference type="ARBA" id="ARBA00022741"/>
    </source>
</evidence>
<dbReference type="EnsemblPlants" id="Solyc01g107273.1.1">
    <property type="protein sequence ID" value="Solyc01g107273.1.1"/>
    <property type="gene ID" value="Solyc01g107273.1"/>
</dbReference>
<reference evidence="6" key="2">
    <citation type="submission" date="2019-01" db="UniProtKB">
        <authorList>
            <consortium name="EnsemblPlants"/>
        </authorList>
    </citation>
    <scope>IDENTIFICATION</scope>
    <source>
        <strain evidence="6">cv. Heinz 1706</strain>
    </source>
</reference>